<feature type="transmembrane region" description="Helical" evidence="1">
    <location>
        <begin position="7"/>
        <end position="27"/>
    </location>
</feature>
<organism evidence="2">
    <name type="scientific">Myoviridae sp. ctCo31</name>
    <dbReference type="NCBI Taxonomy" id="2825053"/>
    <lineage>
        <taxon>Viruses</taxon>
        <taxon>Duplodnaviria</taxon>
        <taxon>Heunggongvirae</taxon>
        <taxon>Uroviricota</taxon>
        <taxon>Caudoviricetes</taxon>
    </lineage>
</organism>
<keyword evidence="1" id="KW-0812">Transmembrane</keyword>
<accession>A0A8S5UMB3</accession>
<reference evidence="2" key="1">
    <citation type="journal article" date="2021" name="Proc. Natl. Acad. Sci. U.S.A.">
        <title>A Catalog of Tens of Thousands of Viruses from Human Metagenomes Reveals Hidden Associations with Chronic Diseases.</title>
        <authorList>
            <person name="Tisza M.J."/>
            <person name="Buck C.B."/>
        </authorList>
    </citation>
    <scope>NUCLEOTIDE SEQUENCE</scope>
    <source>
        <strain evidence="2">CtCo31</strain>
    </source>
</reference>
<dbReference type="EMBL" id="BK016109">
    <property type="protein sequence ID" value="DAF95546.1"/>
    <property type="molecule type" value="Genomic_DNA"/>
</dbReference>
<proteinExistence type="predicted"/>
<evidence type="ECO:0000256" key="1">
    <source>
        <dbReference type="SAM" id="Phobius"/>
    </source>
</evidence>
<keyword evidence="1" id="KW-1133">Transmembrane helix</keyword>
<evidence type="ECO:0000313" key="2">
    <source>
        <dbReference type="EMBL" id="DAF95546.1"/>
    </source>
</evidence>
<protein>
    <submittedName>
        <fullName evidence="2">Uncharacterized protein</fullName>
    </submittedName>
</protein>
<keyword evidence="1" id="KW-0472">Membrane</keyword>
<name>A0A8S5UMB3_9CAUD</name>
<sequence>MKLLKKIIIALLLLVVGAGAYVGYYYVTHDQVVSPQKYKESLILKNKVYEKDLVQKEGVSFTTMGKWNYFKSELNCNTDKYIKAYRLGAIDYKKCADKETLEYSPDLSYSTDKLDRLIDDANAFDRYVSSGDFEKNKFKVNTPEEVFTFLIEGHDVVKSLYSDMQSGKLRTNDKFFVSQITCDFVNASKAKEENKPFKNCDSHDVFKYYKTERYMTLLRKLASI</sequence>